<feature type="compositionally biased region" description="Basic and acidic residues" evidence="5">
    <location>
        <begin position="762"/>
        <end position="774"/>
    </location>
</feature>
<name>A0A2N9HJD5_FAGSY</name>
<dbReference type="InterPro" id="IPR054722">
    <property type="entry name" value="PolX-like_BBD"/>
</dbReference>
<feature type="domain" description="Integrase catalytic" evidence="6">
    <location>
        <begin position="426"/>
        <end position="592"/>
    </location>
</feature>
<dbReference type="SUPFAM" id="SSF56672">
    <property type="entry name" value="DNA/RNA polymerases"/>
    <property type="match status" value="1"/>
</dbReference>
<dbReference type="GO" id="GO:0004190">
    <property type="term" value="F:aspartic-type endopeptidase activity"/>
    <property type="evidence" value="ECO:0007669"/>
    <property type="project" value="UniProtKB-KW"/>
</dbReference>
<keyword evidence="3" id="KW-0064">Aspartyl protease</keyword>
<evidence type="ECO:0000256" key="2">
    <source>
        <dbReference type="ARBA" id="ARBA00022723"/>
    </source>
</evidence>
<reference evidence="7" key="1">
    <citation type="submission" date="2018-02" db="EMBL/GenBank/DDBJ databases">
        <authorList>
            <person name="Cohen D.B."/>
            <person name="Kent A.D."/>
        </authorList>
    </citation>
    <scope>NUCLEOTIDE SEQUENCE</scope>
</reference>
<dbReference type="SUPFAM" id="SSF53098">
    <property type="entry name" value="Ribonuclease H-like"/>
    <property type="match status" value="1"/>
</dbReference>
<evidence type="ECO:0000256" key="4">
    <source>
        <dbReference type="ARBA" id="ARBA00022801"/>
    </source>
</evidence>
<feature type="region of interest" description="Disordered" evidence="5">
    <location>
        <begin position="743"/>
        <end position="782"/>
    </location>
</feature>
<dbReference type="InterPro" id="IPR043502">
    <property type="entry name" value="DNA/RNA_pol_sf"/>
</dbReference>
<gene>
    <name evidence="7" type="ORF">FSB_LOCUS39636</name>
</gene>
<keyword evidence="1" id="KW-0645">Protease</keyword>
<dbReference type="InterPro" id="IPR036397">
    <property type="entry name" value="RNaseH_sf"/>
</dbReference>
<organism evidence="7">
    <name type="scientific">Fagus sylvatica</name>
    <name type="common">Beechnut</name>
    <dbReference type="NCBI Taxonomy" id="28930"/>
    <lineage>
        <taxon>Eukaryota</taxon>
        <taxon>Viridiplantae</taxon>
        <taxon>Streptophyta</taxon>
        <taxon>Embryophyta</taxon>
        <taxon>Tracheophyta</taxon>
        <taxon>Spermatophyta</taxon>
        <taxon>Magnoliopsida</taxon>
        <taxon>eudicotyledons</taxon>
        <taxon>Gunneridae</taxon>
        <taxon>Pentapetalae</taxon>
        <taxon>rosids</taxon>
        <taxon>fabids</taxon>
        <taxon>Fagales</taxon>
        <taxon>Fagaceae</taxon>
        <taxon>Fagus</taxon>
    </lineage>
</organism>
<dbReference type="GO" id="GO:0003676">
    <property type="term" value="F:nucleic acid binding"/>
    <property type="evidence" value="ECO:0007669"/>
    <property type="project" value="InterPro"/>
</dbReference>
<dbReference type="CDD" id="cd09272">
    <property type="entry name" value="RNase_HI_RT_Ty1"/>
    <property type="match status" value="1"/>
</dbReference>
<dbReference type="EMBL" id="OIVN01003510">
    <property type="protein sequence ID" value="SPD11754.1"/>
    <property type="molecule type" value="Genomic_DNA"/>
</dbReference>
<dbReference type="Pfam" id="PF00665">
    <property type="entry name" value="rve"/>
    <property type="match status" value="1"/>
</dbReference>
<dbReference type="InterPro" id="IPR013103">
    <property type="entry name" value="RVT_2"/>
</dbReference>
<dbReference type="GO" id="GO:0015074">
    <property type="term" value="P:DNA integration"/>
    <property type="evidence" value="ECO:0007669"/>
    <property type="project" value="InterPro"/>
</dbReference>
<evidence type="ECO:0000313" key="7">
    <source>
        <dbReference type="EMBL" id="SPD11754.1"/>
    </source>
</evidence>
<keyword evidence="2" id="KW-0479">Metal-binding</keyword>
<evidence type="ECO:0000256" key="1">
    <source>
        <dbReference type="ARBA" id="ARBA00022670"/>
    </source>
</evidence>
<evidence type="ECO:0000256" key="3">
    <source>
        <dbReference type="ARBA" id="ARBA00022750"/>
    </source>
</evidence>
<dbReference type="Pfam" id="PF22936">
    <property type="entry name" value="Pol_BBD"/>
    <property type="match status" value="1"/>
</dbReference>
<dbReference type="PANTHER" id="PTHR42648">
    <property type="entry name" value="TRANSPOSASE, PUTATIVE-RELATED"/>
    <property type="match status" value="1"/>
</dbReference>
<dbReference type="InterPro" id="IPR001584">
    <property type="entry name" value="Integrase_cat-core"/>
</dbReference>
<evidence type="ECO:0000259" key="6">
    <source>
        <dbReference type="PROSITE" id="PS50994"/>
    </source>
</evidence>
<dbReference type="Pfam" id="PF07727">
    <property type="entry name" value="RVT_2"/>
    <property type="match status" value="1"/>
</dbReference>
<dbReference type="GO" id="GO:0006508">
    <property type="term" value="P:proteolysis"/>
    <property type="evidence" value="ECO:0007669"/>
    <property type="project" value="UniProtKB-KW"/>
</dbReference>
<dbReference type="InterPro" id="IPR057670">
    <property type="entry name" value="SH3_retrovirus"/>
</dbReference>
<keyword evidence="4" id="KW-0378">Hydrolase</keyword>
<dbReference type="PROSITE" id="PS50994">
    <property type="entry name" value="INTEGRASE"/>
    <property type="match status" value="1"/>
</dbReference>
<dbReference type="Pfam" id="PF14223">
    <property type="entry name" value="Retrotran_gag_2"/>
    <property type="match status" value="1"/>
</dbReference>
<accession>A0A2N9HJD5</accession>
<dbReference type="GO" id="GO:0046872">
    <property type="term" value="F:metal ion binding"/>
    <property type="evidence" value="ECO:0007669"/>
    <property type="project" value="UniProtKB-KW"/>
</dbReference>
<dbReference type="PANTHER" id="PTHR42648:SF22">
    <property type="entry name" value="REVERSE TRANSCRIPTASE TY1_COPIA-TYPE DOMAIN-CONTAINING PROTEIN"/>
    <property type="match status" value="1"/>
</dbReference>
<dbReference type="InterPro" id="IPR012337">
    <property type="entry name" value="RNaseH-like_sf"/>
</dbReference>
<protein>
    <recommendedName>
        <fullName evidence="6">Integrase catalytic domain-containing protein</fullName>
    </recommendedName>
</protein>
<sequence length="1305" mass="148152">MTNDKPELSSVPVVHVQSENPSFTTNVILTETNYDVWSQIMEMQIAGREKLEYLTSKTSPKVTDTSYAKWYAENQKVKGWLLTSMSPEIMKRYLRLPTAREIWTALAKAFYDGADESQLFALNQRAFSTKQVGRPLSTYYGDLIEIFQELDHRDKFVMKDPDDVIAYKKSVERLRVHIFLNGLDAEFEQIRGEILRRDPVLDLEETYAYVRRDSVRRAALNGEPEHSEPSAMVARRVKYQQLQINPKPYRTSGPLNHDHNQSSGSQNRSYEIGAARPERMCTHCGGTGHTKSRCYELIGYPEWWDSTKAPRKRNSKTNHHASVAVVEPSHASTSNPEKASSFIATSGNVGKALHTSVSHSEWIIDSGATNHMTFDNNHIQSIKSSDQHVVSTADGTPSPVLGEDFKCDICEMAKSHRVPFPISMNKSPVPFMVIHSDVWGPANTSSLSGARWFVSFIDDHTRMTWICLMKLKSEVSSLFQQFHKMIATQYQSNIQVIRSDNGGEFINKYLKQYLNSHGIVHQTTCPDTPQQNGVAERKNRHLLEVVRASLFGAHMPTSYWGEAVTAAAYLINRVPSSSLQFQTPFNVLHHTVSAPTIPNLPPKVFGCVAFVHLHKGLRTKLEPRALRCVFVGYALHQKGYRCYHPPSRKLYVTLDVVFHENDMYYSESSFQGENRDELQTLHHPLDNLDFIRGDNLETSGECPSDGITMNNREECPGETGDGPEVFEDENQGQMEVQNQIEVPSVSHDVPANQLSSPTDSMPESHENSESEPHLKVLPNRVTRGKPKVSYEPVLNSKSKYPINNYVSYHRLSKESMAFVNQLSVISIPNSVQEALKDPRWREAMNEEMKALQKNSTWEVVDLPEGKIPVGCRWVFTIKYKADGTIERCKARLVAKGYTQTYGIDYTETFAPVAKINTVRILLSLAVNLDWPLHQFDVKNAFLHGNLQEEVYMELPPGCNLQTEGNKQVCRLRKSLYGLKQSPRAWFGRFTSFMKSIGYKQSNSDHTLFLKHNEEQITALIVYVDDMIVTGNDLEERKTLQEHLAREFEMKDLGELKYFLGIEVSRSKKGIFLSQRKYALDLLNETGMTACSPASTPMEENLKLCVHPNQVPANKERYQRLVGRLMYLAHTRPDLAYVLSVVSQFMHSPSEEHMNAVIRILRYLKSSPGKGILFTKGDNLDINGYTDADWAGSVQDRRSTSGYFTFVGGNLVTWRSKKQEQVSPMKLYCDNKAACDIAHNPVQHDRTKHVEVDRHFIKEKLEEKLIEVPHVRSQDQLADVLTKAVSNQAFNGCLDKLGMSDIYAPT</sequence>
<dbReference type="Gene3D" id="3.30.420.10">
    <property type="entry name" value="Ribonuclease H-like superfamily/Ribonuclease H"/>
    <property type="match status" value="1"/>
</dbReference>
<proteinExistence type="predicted"/>
<dbReference type="Pfam" id="PF25597">
    <property type="entry name" value="SH3_retrovirus"/>
    <property type="match status" value="1"/>
</dbReference>
<evidence type="ECO:0000256" key="5">
    <source>
        <dbReference type="SAM" id="MobiDB-lite"/>
    </source>
</evidence>
<feature type="region of interest" description="Disordered" evidence="5">
    <location>
        <begin position="246"/>
        <end position="269"/>
    </location>
</feature>
<feature type="region of interest" description="Disordered" evidence="5">
    <location>
        <begin position="700"/>
        <end position="726"/>
    </location>
</feature>
<dbReference type="InterPro" id="IPR039537">
    <property type="entry name" value="Retrotran_Ty1/copia-like"/>
</dbReference>